<gene>
    <name evidence="2" type="ORF">ASPCAL07733</name>
</gene>
<proteinExistence type="predicted"/>
<evidence type="ECO:0000313" key="3">
    <source>
        <dbReference type="Proteomes" id="UP000054771"/>
    </source>
</evidence>
<name>A0A0U5GRH7_ASPCI</name>
<reference evidence="3" key="1">
    <citation type="journal article" date="2016" name="Genome Announc.">
        <title>Draft genome sequences of fungus Aspergillus calidoustus.</title>
        <authorList>
            <person name="Horn F."/>
            <person name="Linde J."/>
            <person name="Mattern D.J."/>
            <person name="Walther G."/>
            <person name="Guthke R."/>
            <person name="Scherlach K."/>
            <person name="Martin K."/>
            <person name="Brakhage A.A."/>
            <person name="Petzke L."/>
            <person name="Valiante V."/>
        </authorList>
    </citation>
    <scope>NUCLEOTIDE SEQUENCE [LARGE SCALE GENOMIC DNA]</scope>
    <source>
        <strain evidence="3">SF006504</strain>
    </source>
</reference>
<organism evidence="2 3">
    <name type="scientific">Aspergillus calidoustus</name>
    <dbReference type="NCBI Taxonomy" id="454130"/>
    <lineage>
        <taxon>Eukaryota</taxon>
        <taxon>Fungi</taxon>
        <taxon>Dikarya</taxon>
        <taxon>Ascomycota</taxon>
        <taxon>Pezizomycotina</taxon>
        <taxon>Eurotiomycetes</taxon>
        <taxon>Eurotiomycetidae</taxon>
        <taxon>Eurotiales</taxon>
        <taxon>Aspergillaceae</taxon>
        <taxon>Aspergillus</taxon>
        <taxon>Aspergillus subgen. Nidulantes</taxon>
    </lineage>
</organism>
<evidence type="ECO:0000256" key="1">
    <source>
        <dbReference type="SAM" id="MobiDB-lite"/>
    </source>
</evidence>
<dbReference type="AlphaFoldDB" id="A0A0U5GRH7"/>
<dbReference type="EMBL" id="CDMC01000006">
    <property type="protein sequence ID" value="CEN61067.1"/>
    <property type="molecule type" value="Genomic_DNA"/>
</dbReference>
<evidence type="ECO:0000313" key="2">
    <source>
        <dbReference type="EMBL" id="CEN61067.1"/>
    </source>
</evidence>
<feature type="region of interest" description="Disordered" evidence="1">
    <location>
        <begin position="69"/>
        <end position="110"/>
    </location>
</feature>
<accession>A0A0U5GRH7</accession>
<sequence>MPTLSLQTNRVSAFRSMPPRHLKPSISSYFVFAYPLRAPEPARWLFHVVVFVASYERVSPRIPVTSRLNGPRRIFQPTTHGPGAQNPTINNASGLMGQGRPGTRSRFGPK</sequence>
<dbReference type="Proteomes" id="UP000054771">
    <property type="component" value="Unassembled WGS sequence"/>
</dbReference>
<protein>
    <submittedName>
        <fullName evidence="2">Uncharacterized protein</fullName>
    </submittedName>
</protein>
<keyword evidence="3" id="KW-1185">Reference proteome</keyword>